<evidence type="ECO:0000256" key="4">
    <source>
        <dbReference type="ARBA" id="ARBA00022729"/>
    </source>
</evidence>
<evidence type="ECO:0000256" key="6">
    <source>
        <dbReference type="ARBA" id="ARBA00022963"/>
    </source>
</evidence>
<evidence type="ECO:0000256" key="1">
    <source>
        <dbReference type="ARBA" id="ARBA00004613"/>
    </source>
</evidence>
<dbReference type="Gene3D" id="3.40.50.1110">
    <property type="entry name" value="SGNH hydrolase"/>
    <property type="match status" value="1"/>
</dbReference>
<gene>
    <name evidence="9" type="ORF">VFH_I464680</name>
</gene>
<comment type="similarity">
    <text evidence="2">Belongs to the 'GDSL' lipolytic enzyme family.</text>
</comment>
<keyword evidence="7" id="KW-0443">Lipid metabolism</keyword>
<sequence>MESMIKTWLVMPILFLYASYLHYCVNGKSQVPCVFIFGDSLSDCGNNNNLPTSPKSNYSPYGIDFPVGPTGRFTNGRTSVDIITQVLGFEKFIPPFANTSGSDILKGVNYASGGAGIRNETSKATGFVISLGLQLTNHGVTVSQIATRLGSLDKAQQYLNKCLYYVNIGSNDYINNYFLPELYPTSKIYSPQQYAEALIQELSLNLLALHGIGARNYVLVGLGRLGCTPNAIYTRGTNGSCVDEENAHAFIFNAKLKSQVNVFMKNFSADSKFIFINSTFESDGQNSDRFVVSNAPCCPSKLSGECIPDERPCYNRSEYVFWDEFHPTEASNLLTAMRSYDSHNSGFTYPMDIKHLVEHETKLELESTNEIPSNLGTSS</sequence>
<protein>
    <recommendedName>
        <fullName evidence="11">GDSL esterase/lipase</fullName>
    </recommendedName>
</protein>
<name>A0AAV0Z2M5_VICFA</name>
<dbReference type="PANTHER" id="PTHR45650">
    <property type="entry name" value="GDSL-LIKE LIPASE/ACYLHYDROLASE-RELATED"/>
    <property type="match status" value="1"/>
</dbReference>
<dbReference type="InterPro" id="IPR036514">
    <property type="entry name" value="SGNH_hydro_sf"/>
</dbReference>
<dbReference type="GO" id="GO:0016788">
    <property type="term" value="F:hydrolase activity, acting on ester bonds"/>
    <property type="evidence" value="ECO:0007669"/>
    <property type="project" value="InterPro"/>
</dbReference>
<feature type="chain" id="PRO_5043998730" description="GDSL esterase/lipase" evidence="8">
    <location>
        <begin position="28"/>
        <end position="379"/>
    </location>
</feature>
<dbReference type="GO" id="GO:0016042">
    <property type="term" value="P:lipid catabolic process"/>
    <property type="evidence" value="ECO:0007669"/>
    <property type="project" value="UniProtKB-KW"/>
</dbReference>
<dbReference type="EMBL" id="OX451736">
    <property type="protein sequence ID" value="CAI8590937.1"/>
    <property type="molecule type" value="Genomic_DNA"/>
</dbReference>
<dbReference type="AlphaFoldDB" id="A0AAV0Z2M5"/>
<organism evidence="9 10">
    <name type="scientific">Vicia faba</name>
    <name type="common">Broad bean</name>
    <name type="synonym">Faba vulgaris</name>
    <dbReference type="NCBI Taxonomy" id="3906"/>
    <lineage>
        <taxon>Eukaryota</taxon>
        <taxon>Viridiplantae</taxon>
        <taxon>Streptophyta</taxon>
        <taxon>Embryophyta</taxon>
        <taxon>Tracheophyta</taxon>
        <taxon>Spermatophyta</taxon>
        <taxon>Magnoliopsida</taxon>
        <taxon>eudicotyledons</taxon>
        <taxon>Gunneridae</taxon>
        <taxon>Pentapetalae</taxon>
        <taxon>rosids</taxon>
        <taxon>fabids</taxon>
        <taxon>Fabales</taxon>
        <taxon>Fabaceae</taxon>
        <taxon>Papilionoideae</taxon>
        <taxon>50 kb inversion clade</taxon>
        <taxon>NPAAA clade</taxon>
        <taxon>Hologalegina</taxon>
        <taxon>IRL clade</taxon>
        <taxon>Fabeae</taxon>
        <taxon>Vicia</taxon>
    </lineage>
</organism>
<proteinExistence type="inferred from homology"/>
<evidence type="ECO:0000313" key="9">
    <source>
        <dbReference type="EMBL" id="CAI8590937.1"/>
    </source>
</evidence>
<feature type="signal peptide" evidence="8">
    <location>
        <begin position="1"/>
        <end position="27"/>
    </location>
</feature>
<accession>A0AAV0Z2M5</accession>
<dbReference type="Proteomes" id="UP001157006">
    <property type="component" value="Chromosome 1L"/>
</dbReference>
<dbReference type="PANTHER" id="PTHR45650:SF33">
    <property type="entry name" value="TRIACYLGLYCEROL LIPASE"/>
    <property type="match status" value="1"/>
</dbReference>
<dbReference type="GO" id="GO:0005576">
    <property type="term" value="C:extracellular region"/>
    <property type="evidence" value="ECO:0007669"/>
    <property type="project" value="UniProtKB-SubCell"/>
</dbReference>
<evidence type="ECO:0000313" key="10">
    <source>
        <dbReference type="Proteomes" id="UP001157006"/>
    </source>
</evidence>
<keyword evidence="5" id="KW-0378">Hydrolase</keyword>
<evidence type="ECO:0000256" key="3">
    <source>
        <dbReference type="ARBA" id="ARBA00022525"/>
    </source>
</evidence>
<dbReference type="InterPro" id="IPR051238">
    <property type="entry name" value="GDSL_esterase/lipase"/>
</dbReference>
<evidence type="ECO:0000256" key="5">
    <source>
        <dbReference type="ARBA" id="ARBA00022801"/>
    </source>
</evidence>
<evidence type="ECO:0000256" key="2">
    <source>
        <dbReference type="ARBA" id="ARBA00008668"/>
    </source>
</evidence>
<keyword evidence="4 8" id="KW-0732">Signal</keyword>
<evidence type="ECO:0000256" key="7">
    <source>
        <dbReference type="ARBA" id="ARBA00023098"/>
    </source>
</evidence>
<dbReference type="SUPFAM" id="SSF52266">
    <property type="entry name" value="SGNH hydrolase"/>
    <property type="match status" value="1"/>
</dbReference>
<reference evidence="9 10" key="1">
    <citation type="submission" date="2023-01" db="EMBL/GenBank/DDBJ databases">
        <authorList>
            <person name="Kreplak J."/>
        </authorList>
    </citation>
    <scope>NUCLEOTIDE SEQUENCE [LARGE SCALE GENOMIC DNA]</scope>
</reference>
<keyword evidence="10" id="KW-1185">Reference proteome</keyword>
<keyword evidence="3" id="KW-0964">Secreted</keyword>
<evidence type="ECO:0000256" key="8">
    <source>
        <dbReference type="SAM" id="SignalP"/>
    </source>
</evidence>
<evidence type="ECO:0008006" key="11">
    <source>
        <dbReference type="Google" id="ProtNLM"/>
    </source>
</evidence>
<dbReference type="Pfam" id="PF00657">
    <property type="entry name" value="Lipase_GDSL"/>
    <property type="match status" value="1"/>
</dbReference>
<dbReference type="InterPro" id="IPR001087">
    <property type="entry name" value="GDSL"/>
</dbReference>
<dbReference type="InterPro" id="IPR035669">
    <property type="entry name" value="SGNH_plant_lipase-like"/>
</dbReference>
<comment type="subcellular location">
    <subcellularLocation>
        <location evidence="1">Secreted</location>
    </subcellularLocation>
</comment>
<keyword evidence="6" id="KW-0442">Lipid degradation</keyword>
<dbReference type="CDD" id="cd01837">
    <property type="entry name" value="SGNH_plant_lipase_like"/>
    <property type="match status" value="1"/>
</dbReference>